<dbReference type="AlphaFoldDB" id="L0DBP8"/>
<keyword evidence="2" id="KW-0732">Signal</keyword>
<accession>L0DBP8</accession>
<protein>
    <submittedName>
        <fullName evidence="3">PEP-CTERM motif protein</fullName>
    </submittedName>
</protein>
<organism evidence="3 4">
    <name type="scientific">Singulisphaera acidiphila (strain ATCC BAA-1392 / DSM 18658 / VKM B-2454 / MOB10)</name>
    <dbReference type="NCBI Taxonomy" id="886293"/>
    <lineage>
        <taxon>Bacteria</taxon>
        <taxon>Pseudomonadati</taxon>
        <taxon>Planctomycetota</taxon>
        <taxon>Planctomycetia</taxon>
        <taxon>Isosphaerales</taxon>
        <taxon>Isosphaeraceae</taxon>
        <taxon>Singulisphaera</taxon>
    </lineage>
</organism>
<dbReference type="RefSeq" id="WP_015245951.1">
    <property type="nucleotide sequence ID" value="NC_019892.1"/>
</dbReference>
<feature type="chain" id="PRO_5003940733" evidence="2">
    <location>
        <begin position="23"/>
        <end position="234"/>
    </location>
</feature>
<dbReference type="KEGG" id="saci:Sinac_2490"/>
<feature type="transmembrane region" description="Helical" evidence="1">
    <location>
        <begin position="209"/>
        <end position="227"/>
    </location>
</feature>
<keyword evidence="1" id="KW-1133">Transmembrane helix</keyword>
<feature type="signal peptide" evidence="2">
    <location>
        <begin position="1"/>
        <end position="22"/>
    </location>
</feature>
<dbReference type="EMBL" id="CP003364">
    <property type="protein sequence ID" value="AGA26799.1"/>
    <property type="molecule type" value="Genomic_DNA"/>
</dbReference>
<keyword evidence="4" id="KW-1185">Reference proteome</keyword>
<evidence type="ECO:0000256" key="1">
    <source>
        <dbReference type="SAM" id="Phobius"/>
    </source>
</evidence>
<reference evidence="3 4" key="1">
    <citation type="submission" date="2012-02" db="EMBL/GenBank/DDBJ databases">
        <title>Complete sequence of chromosome of Singulisphaera acidiphila DSM 18658.</title>
        <authorList>
            <consortium name="US DOE Joint Genome Institute (JGI-PGF)"/>
            <person name="Lucas S."/>
            <person name="Copeland A."/>
            <person name="Lapidus A."/>
            <person name="Glavina del Rio T."/>
            <person name="Dalin E."/>
            <person name="Tice H."/>
            <person name="Bruce D."/>
            <person name="Goodwin L."/>
            <person name="Pitluck S."/>
            <person name="Peters L."/>
            <person name="Ovchinnikova G."/>
            <person name="Chertkov O."/>
            <person name="Kyrpides N."/>
            <person name="Mavromatis K."/>
            <person name="Ivanova N."/>
            <person name="Brettin T."/>
            <person name="Detter J.C."/>
            <person name="Han C."/>
            <person name="Larimer F."/>
            <person name="Land M."/>
            <person name="Hauser L."/>
            <person name="Markowitz V."/>
            <person name="Cheng J.-F."/>
            <person name="Hugenholtz P."/>
            <person name="Woyke T."/>
            <person name="Wu D."/>
            <person name="Tindall B."/>
            <person name="Pomrenke H."/>
            <person name="Brambilla E."/>
            <person name="Klenk H.-P."/>
            <person name="Eisen J.A."/>
        </authorList>
    </citation>
    <scope>NUCLEOTIDE SEQUENCE [LARGE SCALE GENOMIC DNA]</scope>
    <source>
        <strain evidence="4">ATCC BAA-1392 / DSM 18658 / VKM B-2454 / MOB10</strain>
    </source>
</reference>
<evidence type="ECO:0000313" key="4">
    <source>
        <dbReference type="Proteomes" id="UP000010798"/>
    </source>
</evidence>
<keyword evidence="1" id="KW-0472">Membrane</keyword>
<name>L0DBP8_SINAD</name>
<gene>
    <name evidence="3" type="ordered locus">Sinac_2490</name>
</gene>
<dbReference type="Proteomes" id="UP000010798">
    <property type="component" value="Chromosome"/>
</dbReference>
<proteinExistence type="predicted"/>
<keyword evidence="1" id="KW-0812">Transmembrane</keyword>
<dbReference type="HOGENOM" id="CLU_1155775_0_0_0"/>
<evidence type="ECO:0000313" key="3">
    <source>
        <dbReference type="EMBL" id="AGA26799.1"/>
    </source>
</evidence>
<sequence>MKTLAFAMAAVVGLFVGTCADAAITLGLSSVDDATMQFAGTGSQSTITFTNGPQGNSFGIRTVDGSPGGSATGLFGTISGSFSYSVAGITTTGSLQTAALTGTGVMSIGPAGGPALTATISGIDIFSLGSVGGLNGLNSLINLSNVSYSGSNVALLQLKNEVAAGGGVVTISYQFATPTSLTALAAAGCPTSTTYSGTISTVTTVPEPGTMGMAFSGVVLLGLGYYGQWRRMRA</sequence>
<evidence type="ECO:0000256" key="2">
    <source>
        <dbReference type="SAM" id="SignalP"/>
    </source>
</evidence>